<dbReference type="EMBL" id="JBEAFC010000003">
    <property type="protein sequence ID" value="KAL1565134.1"/>
    <property type="molecule type" value="Genomic_DNA"/>
</dbReference>
<evidence type="ECO:0000256" key="1">
    <source>
        <dbReference type="SAM" id="Phobius"/>
    </source>
</evidence>
<accession>A0ABD1IBP5</accession>
<dbReference type="InterPro" id="IPR008480">
    <property type="entry name" value="DUF761_pln"/>
</dbReference>
<keyword evidence="3" id="KW-1185">Reference proteome</keyword>
<dbReference type="Proteomes" id="UP001567538">
    <property type="component" value="Unassembled WGS sequence"/>
</dbReference>
<keyword evidence="1" id="KW-1133">Transmembrane helix</keyword>
<dbReference type="AlphaFoldDB" id="A0ABD1IBP5"/>
<gene>
    <name evidence="2" type="ORF">AAHA92_07389</name>
</gene>
<comment type="caution">
    <text evidence="2">The sequence shown here is derived from an EMBL/GenBank/DDBJ whole genome shotgun (WGS) entry which is preliminary data.</text>
</comment>
<sequence length="174" mass="19641">MTSTHKLHKSQLLKLFLIASVLIVTPLLSAPLRSKYLYLIANILVVAVGAEAGLISFFSSPPENNKLSSSPLKPHDVIISELSQNDEQVIVADQCGNNGIVMSEKIVGEEAKERPGIFFIEDQDACEDDEEEEESGDRELFHKAETFIGDFYKQLKMQREESWKKLHDIYQKAF</sequence>
<dbReference type="PANTHER" id="PTHR36887">
    <property type="entry name" value="OS01G0532300 PROTEIN"/>
    <property type="match status" value="1"/>
</dbReference>
<protein>
    <recommendedName>
        <fullName evidence="4">DUF4408 domain-containing protein</fullName>
    </recommendedName>
</protein>
<evidence type="ECO:0000313" key="2">
    <source>
        <dbReference type="EMBL" id="KAL1565134.1"/>
    </source>
</evidence>
<dbReference type="Pfam" id="PF05553">
    <property type="entry name" value="DUF761"/>
    <property type="match status" value="1"/>
</dbReference>
<feature type="transmembrane region" description="Helical" evidence="1">
    <location>
        <begin position="36"/>
        <end position="58"/>
    </location>
</feature>
<dbReference type="PANTHER" id="PTHR36887:SF1">
    <property type="entry name" value="OS01G0532300 PROTEIN"/>
    <property type="match status" value="1"/>
</dbReference>
<organism evidence="2 3">
    <name type="scientific">Salvia divinorum</name>
    <name type="common">Maria pastora</name>
    <name type="synonym">Diviner's sage</name>
    <dbReference type="NCBI Taxonomy" id="28513"/>
    <lineage>
        <taxon>Eukaryota</taxon>
        <taxon>Viridiplantae</taxon>
        <taxon>Streptophyta</taxon>
        <taxon>Embryophyta</taxon>
        <taxon>Tracheophyta</taxon>
        <taxon>Spermatophyta</taxon>
        <taxon>Magnoliopsida</taxon>
        <taxon>eudicotyledons</taxon>
        <taxon>Gunneridae</taxon>
        <taxon>Pentapetalae</taxon>
        <taxon>asterids</taxon>
        <taxon>lamiids</taxon>
        <taxon>Lamiales</taxon>
        <taxon>Lamiaceae</taxon>
        <taxon>Nepetoideae</taxon>
        <taxon>Mentheae</taxon>
        <taxon>Salviinae</taxon>
        <taxon>Salvia</taxon>
        <taxon>Salvia subgen. Calosphace</taxon>
    </lineage>
</organism>
<keyword evidence="1" id="KW-0812">Transmembrane</keyword>
<reference evidence="2 3" key="1">
    <citation type="submission" date="2024-06" db="EMBL/GenBank/DDBJ databases">
        <title>A chromosome level genome sequence of Diviner's sage (Salvia divinorum).</title>
        <authorList>
            <person name="Ford S.A."/>
            <person name="Ro D.-K."/>
            <person name="Ness R.W."/>
            <person name="Phillips M.A."/>
        </authorList>
    </citation>
    <scope>NUCLEOTIDE SEQUENCE [LARGE SCALE GENOMIC DNA]</scope>
    <source>
        <strain evidence="2">SAF-2024a</strain>
        <tissue evidence="2">Leaf</tissue>
    </source>
</reference>
<keyword evidence="1" id="KW-0472">Membrane</keyword>
<proteinExistence type="predicted"/>
<evidence type="ECO:0000313" key="3">
    <source>
        <dbReference type="Proteomes" id="UP001567538"/>
    </source>
</evidence>
<evidence type="ECO:0008006" key="4">
    <source>
        <dbReference type="Google" id="ProtNLM"/>
    </source>
</evidence>
<name>A0ABD1IBP5_SALDI</name>
<feature type="transmembrane region" description="Helical" evidence="1">
    <location>
        <begin position="12"/>
        <end position="30"/>
    </location>
</feature>